<dbReference type="AlphaFoldDB" id="A0A812WBW5"/>
<dbReference type="EMBL" id="CAJNIZ010044161">
    <property type="protein sequence ID" value="CAE7680431.1"/>
    <property type="molecule type" value="Genomic_DNA"/>
</dbReference>
<keyword evidence="4" id="KW-1185">Reference proteome</keyword>
<reference evidence="3" key="1">
    <citation type="submission" date="2021-02" db="EMBL/GenBank/DDBJ databases">
        <authorList>
            <person name="Dougan E. K."/>
            <person name="Rhodes N."/>
            <person name="Thang M."/>
            <person name="Chan C."/>
        </authorList>
    </citation>
    <scope>NUCLEOTIDE SEQUENCE</scope>
</reference>
<accession>A0A812WBW5</accession>
<dbReference type="PROSITE" id="PS00018">
    <property type="entry name" value="EF_HAND_1"/>
    <property type="match status" value="1"/>
</dbReference>
<dbReference type="InterPro" id="IPR011992">
    <property type="entry name" value="EF-hand-dom_pair"/>
</dbReference>
<comment type="caution">
    <text evidence="3">The sequence shown here is derived from an EMBL/GenBank/DDBJ whole genome shotgun (WGS) entry which is preliminary data.</text>
</comment>
<feature type="coiled-coil region" evidence="2">
    <location>
        <begin position="436"/>
        <end position="501"/>
    </location>
</feature>
<dbReference type="InterPro" id="IPR018247">
    <property type="entry name" value="EF_Hand_1_Ca_BS"/>
</dbReference>
<evidence type="ECO:0000256" key="2">
    <source>
        <dbReference type="SAM" id="Coils"/>
    </source>
</evidence>
<evidence type="ECO:0000256" key="1">
    <source>
        <dbReference type="ARBA" id="ARBA00022837"/>
    </source>
</evidence>
<organism evidence="3 4">
    <name type="scientific">Symbiodinium pilosum</name>
    <name type="common">Dinoflagellate</name>
    <dbReference type="NCBI Taxonomy" id="2952"/>
    <lineage>
        <taxon>Eukaryota</taxon>
        <taxon>Sar</taxon>
        <taxon>Alveolata</taxon>
        <taxon>Dinophyceae</taxon>
        <taxon>Suessiales</taxon>
        <taxon>Symbiodiniaceae</taxon>
        <taxon>Symbiodinium</taxon>
    </lineage>
</organism>
<name>A0A812WBW5_SYMPI</name>
<dbReference type="Gene3D" id="1.10.238.10">
    <property type="entry name" value="EF-hand"/>
    <property type="match status" value="1"/>
</dbReference>
<keyword evidence="2" id="KW-0175">Coiled coil</keyword>
<gene>
    <name evidence="3" type="primary">GCP1</name>
    <name evidence="3" type="ORF">SPIL2461_LOCUS18935</name>
</gene>
<keyword evidence="1" id="KW-0106">Calcium</keyword>
<dbReference type="SUPFAM" id="SSF47473">
    <property type="entry name" value="EF-hand"/>
    <property type="match status" value="1"/>
</dbReference>
<proteinExistence type="predicted"/>
<dbReference type="OrthoDB" id="421046at2759"/>
<protein>
    <submittedName>
        <fullName evidence="3">GCP1 protein</fullName>
    </submittedName>
</protein>
<evidence type="ECO:0000313" key="3">
    <source>
        <dbReference type="EMBL" id="CAE7680431.1"/>
    </source>
</evidence>
<evidence type="ECO:0000313" key="4">
    <source>
        <dbReference type="Proteomes" id="UP000649617"/>
    </source>
</evidence>
<sequence>MGSGFVKALQSVVPSIAAGSSWAQRDIGPTLRRFFGAYFNGDVWAVYRRYKNIDVDNSGWISYEELGEILFLPEFNLLFIFDAFSQQNALIDGRELLVMVCLFSSAKLSEKCGVFMTLFDSSHSGTCTAAEVANFATLSLQVLGRCTGACVRLKDIAAVMQEELSDVLPQYREAANRLGVEATFKEERIFGQDEIDEICSTFRHLYEELPIGQQPPANCVAPPAPDWQRAAMAGAASEMSPTKRPLNRTLTEGELTHMAMLGGSEEDGGRMQAAEALKEKSRARQQELQEKEMAKAAIKPAKGWMIVHGADFVIVSKELARFRHLFVKCVAQALEVPSGILTVIDITPGSVVVEFLVHPSARAGDNRNATQLLIALADQLINSTSTLRRGHFGAYAASAELLVGETRRTAVHPLSITDGIICCDQSVQCCSPQAILDEVLARLEVEQRRAEAAEEKYKQAVIELRRRDESVKSLTKLLDLAKQQEEEKQEEERDSEIKEFDKQLQHLEELAKLRALDIKEELRDREVMEFKQEIHALEEQRPAAAR</sequence>
<dbReference type="Proteomes" id="UP000649617">
    <property type="component" value="Unassembled WGS sequence"/>
</dbReference>